<dbReference type="HOGENOM" id="CLU_012355_2_0_1"/>
<proteinExistence type="predicted"/>
<reference evidence="2 3" key="1">
    <citation type="submission" date="2014-04" db="EMBL/GenBank/DDBJ databases">
        <authorList>
            <consortium name="DOE Joint Genome Institute"/>
            <person name="Kuo A."/>
            <person name="Martino E."/>
            <person name="Perotto S."/>
            <person name="Kohler A."/>
            <person name="Nagy L.G."/>
            <person name="Floudas D."/>
            <person name="Copeland A."/>
            <person name="Barry K.W."/>
            <person name="Cichocki N."/>
            <person name="Veneault-Fourrey C."/>
            <person name="LaButti K."/>
            <person name="Lindquist E.A."/>
            <person name="Lipzen A."/>
            <person name="Lundell T."/>
            <person name="Morin E."/>
            <person name="Murat C."/>
            <person name="Sun H."/>
            <person name="Tunlid A."/>
            <person name="Henrissat B."/>
            <person name="Grigoriev I.V."/>
            <person name="Hibbett D.S."/>
            <person name="Martin F."/>
            <person name="Nordberg H.P."/>
            <person name="Cantor M.N."/>
            <person name="Hua S.X."/>
        </authorList>
    </citation>
    <scope>NUCLEOTIDE SEQUENCE [LARGE SCALE GENOMIC DNA]</scope>
    <source>
        <strain evidence="2 3">Zn</strain>
    </source>
</reference>
<feature type="non-terminal residue" evidence="2">
    <location>
        <position position="1"/>
    </location>
</feature>
<evidence type="ECO:0000313" key="3">
    <source>
        <dbReference type="Proteomes" id="UP000054321"/>
    </source>
</evidence>
<gene>
    <name evidence="2" type="ORF">OIDMADRAFT_78515</name>
</gene>
<sequence length="409" mass="46699">SAFILHASCCLLLEEYFSPAPIPIARLVEVCKSCPLDFDFHRCISWGHDYGGRVELDNFYPWEEKDVSTIIRIEDDLEPNYQEADPCRLLDLNKLVQTANLAKSKQLSSTAIGRTQRRQIPRTRKVAMKNGIVPNCFTRLPYETLVAIMAFLPTQDVRTFAQASKGLKAIIPSELGQSFWASRFTFEFDFVFEARKHQGNLDWKWLYFEIVNALRHSRGLQNRRRIWRLIQSPLSELLSLHWSGNQSSLPSDQDTNKLRWKEVYGCLSEPTYRDFKTSSQRFYKQRTSIPIALQQVVVSSILIGDMTYIIGIRFIPYQGEMVCLGYTGKPSEILMVQSIEITSIQGFILAVGSKGVNALQLITTSGRLSQWFGYPQGLPKTRRLTAFKPIIVLEVGFDGFKMTSLAIAE</sequence>
<reference evidence="3" key="2">
    <citation type="submission" date="2015-01" db="EMBL/GenBank/DDBJ databases">
        <title>Evolutionary Origins and Diversification of the Mycorrhizal Mutualists.</title>
        <authorList>
            <consortium name="DOE Joint Genome Institute"/>
            <consortium name="Mycorrhizal Genomics Consortium"/>
            <person name="Kohler A."/>
            <person name="Kuo A."/>
            <person name="Nagy L.G."/>
            <person name="Floudas D."/>
            <person name="Copeland A."/>
            <person name="Barry K.W."/>
            <person name="Cichocki N."/>
            <person name="Veneault-Fourrey C."/>
            <person name="LaButti K."/>
            <person name="Lindquist E.A."/>
            <person name="Lipzen A."/>
            <person name="Lundell T."/>
            <person name="Morin E."/>
            <person name="Murat C."/>
            <person name="Riley R."/>
            <person name="Ohm R."/>
            <person name="Sun H."/>
            <person name="Tunlid A."/>
            <person name="Henrissat B."/>
            <person name="Grigoriev I.V."/>
            <person name="Hibbett D.S."/>
            <person name="Martin F."/>
        </authorList>
    </citation>
    <scope>NUCLEOTIDE SEQUENCE [LARGE SCALE GENOMIC DNA]</scope>
    <source>
        <strain evidence="3">Zn</strain>
    </source>
</reference>
<dbReference type="PROSITE" id="PS50181">
    <property type="entry name" value="FBOX"/>
    <property type="match status" value="1"/>
</dbReference>
<evidence type="ECO:0000313" key="2">
    <source>
        <dbReference type="EMBL" id="KIN05305.1"/>
    </source>
</evidence>
<evidence type="ECO:0000259" key="1">
    <source>
        <dbReference type="PROSITE" id="PS50181"/>
    </source>
</evidence>
<organism evidence="2 3">
    <name type="scientific">Oidiodendron maius (strain Zn)</name>
    <dbReference type="NCBI Taxonomy" id="913774"/>
    <lineage>
        <taxon>Eukaryota</taxon>
        <taxon>Fungi</taxon>
        <taxon>Dikarya</taxon>
        <taxon>Ascomycota</taxon>
        <taxon>Pezizomycotina</taxon>
        <taxon>Leotiomycetes</taxon>
        <taxon>Leotiomycetes incertae sedis</taxon>
        <taxon>Myxotrichaceae</taxon>
        <taxon>Oidiodendron</taxon>
    </lineage>
</organism>
<keyword evidence="3" id="KW-1185">Reference proteome</keyword>
<dbReference type="InParanoid" id="A0A0C3HQL1"/>
<dbReference type="CDD" id="cd09917">
    <property type="entry name" value="F-box_SF"/>
    <property type="match status" value="1"/>
</dbReference>
<dbReference type="InterPro" id="IPR001810">
    <property type="entry name" value="F-box_dom"/>
</dbReference>
<dbReference type="AlphaFoldDB" id="A0A0C3HQL1"/>
<accession>A0A0C3HQL1</accession>
<dbReference type="SUPFAM" id="SSF81383">
    <property type="entry name" value="F-box domain"/>
    <property type="match status" value="1"/>
</dbReference>
<feature type="domain" description="F-box" evidence="1">
    <location>
        <begin position="134"/>
        <end position="183"/>
    </location>
</feature>
<dbReference type="InterPro" id="IPR056021">
    <property type="entry name" value="DUF7600"/>
</dbReference>
<name>A0A0C3HQL1_OIDMZ</name>
<dbReference type="Proteomes" id="UP000054321">
    <property type="component" value="Unassembled WGS sequence"/>
</dbReference>
<dbReference type="EMBL" id="KN832872">
    <property type="protein sequence ID" value="KIN05305.1"/>
    <property type="molecule type" value="Genomic_DNA"/>
</dbReference>
<protein>
    <recommendedName>
        <fullName evidence="1">F-box domain-containing protein</fullName>
    </recommendedName>
</protein>
<dbReference type="InterPro" id="IPR036047">
    <property type="entry name" value="F-box-like_dom_sf"/>
</dbReference>
<dbReference type="Pfam" id="PF24539">
    <property type="entry name" value="DUF7600"/>
    <property type="match status" value="1"/>
</dbReference>
<feature type="non-terminal residue" evidence="2">
    <location>
        <position position="409"/>
    </location>
</feature>
<dbReference type="OrthoDB" id="5273847at2759"/>